<dbReference type="SUPFAM" id="SSF49899">
    <property type="entry name" value="Concanavalin A-like lectins/glucanases"/>
    <property type="match status" value="1"/>
</dbReference>
<proteinExistence type="predicted"/>
<feature type="chain" id="PRO_5041275502" description="GH16 domain-containing protein" evidence="1">
    <location>
        <begin position="21"/>
        <end position="288"/>
    </location>
</feature>
<evidence type="ECO:0000313" key="4">
    <source>
        <dbReference type="Proteomes" id="UP001175261"/>
    </source>
</evidence>
<keyword evidence="1" id="KW-0732">Signal</keyword>
<dbReference type="InterPro" id="IPR013320">
    <property type="entry name" value="ConA-like_dom_sf"/>
</dbReference>
<dbReference type="Gene3D" id="2.60.120.200">
    <property type="match status" value="1"/>
</dbReference>
<evidence type="ECO:0000313" key="3">
    <source>
        <dbReference type="EMBL" id="KAK0390549.1"/>
    </source>
</evidence>
<evidence type="ECO:0000259" key="2">
    <source>
        <dbReference type="PROSITE" id="PS51762"/>
    </source>
</evidence>
<gene>
    <name evidence="3" type="ORF">NLU13_0053</name>
</gene>
<dbReference type="PROSITE" id="PS51762">
    <property type="entry name" value="GH16_2"/>
    <property type="match status" value="1"/>
</dbReference>
<dbReference type="AlphaFoldDB" id="A0AA39GQ89"/>
<keyword evidence="4" id="KW-1185">Reference proteome</keyword>
<dbReference type="PANTHER" id="PTHR10963:SF60">
    <property type="entry name" value="GRAM-NEGATIVE BACTERIA-BINDING PROTEIN 1-RELATED"/>
    <property type="match status" value="1"/>
</dbReference>
<dbReference type="PANTHER" id="PTHR10963">
    <property type="entry name" value="GLYCOSYL HYDROLASE-RELATED"/>
    <property type="match status" value="1"/>
</dbReference>
<evidence type="ECO:0000256" key="1">
    <source>
        <dbReference type="SAM" id="SignalP"/>
    </source>
</evidence>
<protein>
    <recommendedName>
        <fullName evidence="2">GH16 domain-containing protein</fullName>
    </recommendedName>
</protein>
<dbReference type="GO" id="GO:0005975">
    <property type="term" value="P:carbohydrate metabolic process"/>
    <property type="evidence" value="ECO:0007669"/>
    <property type="project" value="InterPro"/>
</dbReference>
<feature type="domain" description="GH16" evidence="2">
    <location>
        <begin position="48"/>
        <end position="288"/>
    </location>
</feature>
<dbReference type="EMBL" id="JAPDFR010000001">
    <property type="protein sequence ID" value="KAK0390549.1"/>
    <property type="molecule type" value="Genomic_DNA"/>
</dbReference>
<dbReference type="InterPro" id="IPR000757">
    <property type="entry name" value="Beta-glucanase-like"/>
</dbReference>
<name>A0AA39GQ89_SARSR</name>
<dbReference type="GO" id="GO:0004553">
    <property type="term" value="F:hydrolase activity, hydrolyzing O-glycosyl compounds"/>
    <property type="evidence" value="ECO:0007669"/>
    <property type="project" value="InterPro"/>
</dbReference>
<accession>A0AA39GQ89</accession>
<sequence length="288" mass="31607">MLSPQTLVTLFTLFCATGSALQPPSYTGFSGKWSDHFDAAADALPNSSKWNTIATSAVFNNEWQTYTRNKANIRHTGAGRLQILPRKDSSAVRGWTSGRIESKYTVTPTAGKITRIESQLRIGGAPRSQKQGVWPAFWLMGQSYRQGTLWPASGEIDVFENVNGDNICVGVIHCDRAPGGVCNEPIGLPGRTTIDTNSWVTWRVEIDLRQSDWKKQAITWYKNGVQFHKVLGSTVNSQAVWKTLTAQPLYIIFNVAIGGDFPGPPNSQTASGQGNILELGYVAHYVSN</sequence>
<dbReference type="Pfam" id="PF26113">
    <property type="entry name" value="GH16_XgeA"/>
    <property type="match status" value="1"/>
</dbReference>
<dbReference type="InterPro" id="IPR050546">
    <property type="entry name" value="Glycosyl_Hydrlase_16"/>
</dbReference>
<feature type="signal peptide" evidence="1">
    <location>
        <begin position="1"/>
        <end position="20"/>
    </location>
</feature>
<reference evidence="3" key="1">
    <citation type="submission" date="2022-10" db="EMBL/GenBank/DDBJ databases">
        <title>Determination and structural analysis of whole genome sequence of Sarocladium strictum F4-1.</title>
        <authorList>
            <person name="Hu L."/>
            <person name="Jiang Y."/>
        </authorList>
    </citation>
    <scope>NUCLEOTIDE SEQUENCE</scope>
    <source>
        <strain evidence="3">F4-1</strain>
    </source>
</reference>
<dbReference type="Proteomes" id="UP001175261">
    <property type="component" value="Unassembled WGS sequence"/>
</dbReference>
<organism evidence="3 4">
    <name type="scientific">Sarocladium strictum</name>
    <name type="common">Black bundle disease fungus</name>
    <name type="synonym">Acremonium strictum</name>
    <dbReference type="NCBI Taxonomy" id="5046"/>
    <lineage>
        <taxon>Eukaryota</taxon>
        <taxon>Fungi</taxon>
        <taxon>Dikarya</taxon>
        <taxon>Ascomycota</taxon>
        <taxon>Pezizomycotina</taxon>
        <taxon>Sordariomycetes</taxon>
        <taxon>Hypocreomycetidae</taxon>
        <taxon>Hypocreales</taxon>
        <taxon>Sarocladiaceae</taxon>
        <taxon>Sarocladium</taxon>
    </lineage>
</organism>
<comment type="caution">
    <text evidence="3">The sequence shown here is derived from an EMBL/GenBank/DDBJ whole genome shotgun (WGS) entry which is preliminary data.</text>
</comment>